<sequence>MALRSGKTWFEQVPKVELHLHLEGAIPHEALWELVQKYGGDPSVSTLEALQQRFKYRDFPHFIDTWLWKNQFLREYEDFTFIAKAIAQDLEQQNIRYVEAFYSPGDFARHGLKTQELTEAIRKGLTQVPGIEVALVADLIRDFGPERATVTLAEVSEIKSLGVIGIGIGGSEHEYPPEPFAQVYDKARHLGFCTSVHAGEVAGAESIWGAIRSLQCDRIGHGTRAEEDESLLDYLAEHQIPLEMCPLSNLRTGVVSSLEAHPVKRYFEQGIVVTINTDDPKMFNNSLAQEYQLLEEKLGFSRHDIRMLIIHGIESSWLSEDQKQQLAASFYSDAAWQE</sequence>
<dbReference type="PANTHER" id="PTHR43114">
    <property type="entry name" value="ADENINE DEAMINASE"/>
    <property type="match status" value="1"/>
</dbReference>
<keyword evidence="4 7" id="KW-0378">Hydrolase</keyword>
<evidence type="ECO:0000313" key="8">
    <source>
        <dbReference type="Proteomes" id="UP000753908"/>
    </source>
</evidence>
<evidence type="ECO:0000256" key="4">
    <source>
        <dbReference type="ARBA" id="ARBA00022801"/>
    </source>
</evidence>
<reference evidence="7" key="2">
    <citation type="journal article" date="2022" name="Microbiol. Resour. Announc.">
        <title>Metagenome Sequencing to Explore Phylogenomics of Terrestrial Cyanobacteria.</title>
        <authorList>
            <person name="Ward R.D."/>
            <person name="Stajich J.E."/>
            <person name="Johansen J.R."/>
            <person name="Huntemann M."/>
            <person name="Clum A."/>
            <person name="Foster B."/>
            <person name="Foster B."/>
            <person name="Roux S."/>
            <person name="Palaniappan K."/>
            <person name="Varghese N."/>
            <person name="Mukherjee S."/>
            <person name="Reddy T.B.K."/>
            <person name="Daum C."/>
            <person name="Copeland A."/>
            <person name="Chen I.A."/>
            <person name="Ivanova N.N."/>
            <person name="Kyrpides N.C."/>
            <person name="Shapiro N."/>
            <person name="Eloe-Fadrosh E.A."/>
            <person name="Pietrasiak N."/>
        </authorList>
    </citation>
    <scope>NUCLEOTIDE SEQUENCE</scope>
    <source>
        <strain evidence="7">CPER-KK1</strain>
    </source>
</reference>
<dbReference type="EMBL" id="JAHHIF010000005">
    <property type="protein sequence ID" value="MBW4543771.1"/>
    <property type="molecule type" value="Genomic_DNA"/>
</dbReference>
<dbReference type="Proteomes" id="UP000753908">
    <property type="component" value="Unassembled WGS sequence"/>
</dbReference>
<dbReference type="GO" id="GO:0019239">
    <property type="term" value="F:deaminase activity"/>
    <property type="evidence" value="ECO:0007669"/>
    <property type="project" value="InterPro"/>
</dbReference>
<keyword evidence="3" id="KW-0479">Metal-binding</keyword>
<accession>A0A951PHI1</accession>
<dbReference type="Gene3D" id="3.20.20.140">
    <property type="entry name" value="Metal-dependent hydrolases"/>
    <property type="match status" value="1"/>
</dbReference>
<evidence type="ECO:0000256" key="5">
    <source>
        <dbReference type="ARBA" id="ARBA00022833"/>
    </source>
</evidence>
<dbReference type="Pfam" id="PF00962">
    <property type="entry name" value="A_deaminase"/>
    <property type="match status" value="1"/>
</dbReference>
<dbReference type="NCBIfam" id="TIGR01430">
    <property type="entry name" value="aden_deam"/>
    <property type="match status" value="1"/>
</dbReference>
<keyword evidence="5" id="KW-0862">Zinc</keyword>
<dbReference type="PANTHER" id="PTHR43114:SF6">
    <property type="entry name" value="ADENINE DEAMINASE"/>
    <property type="match status" value="1"/>
</dbReference>
<comment type="caution">
    <text evidence="7">The sequence shown here is derived from an EMBL/GenBank/DDBJ whole genome shotgun (WGS) entry which is preliminary data.</text>
</comment>
<gene>
    <name evidence="7" type="primary">add</name>
    <name evidence="7" type="ORF">KME25_04885</name>
</gene>
<dbReference type="GO" id="GO:0016814">
    <property type="term" value="F:hydrolase activity, acting on carbon-nitrogen (but not peptide) bonds, in cyclic amidines"/>
    <property type="evidence" value="ECO:0007669"/>
    <property type="project" value="UniProtKB-ARBA"/>
</dbReference>
<dbReference type="AlphaFoldDB" id="A0A951PHI1"/>
<protein>
    <submittedName>
        <fullName evidence="7">Adenosine deaminase</fullName>
        <ecNumber evidence="7">3.5.4.4</ecNumber>
    </submittedName>
</protein>
<dbReference type="InterPro" id="IPR032466">
    <property type="entry name" value="Metal_Hydrolase"/>
</dbReference>
<evidence type="ECO:0000259" key="6">
    <source>
        <dbReference type="Pfam" id="PF00962"/>
    </source>
</evidence>
<organism evidence="7 8">
    <name type="scientific">Symplocastrum torsivum CPER-KK1</name>
    <dbReference type="NCBI Taxonomy" id="450513"/>
    <lineage>
        <taxon>Bacteria</taxon>
        <taxon>Bacillati</taxon>
        <taxon>Cyanobacteriota</taxon>
        <taxon>Cyanophyceae</taxon>
        <taxon>Oscillatoriophycideae</taxon>
        <taxon>Oscillatoriales</taxon>
        <taxon>Microcoleaceae</taxon>
        <taxon>Symplocastrum</taxon>
    </lineage>
</organism>
<evidence type="ECO:0000313" key="7">
    <source>
        <dbReference type="EMBL" id="MBW4543771.1"/>
    </source>
</evidence>
<name>A0A951PHI1_9CYAN</name>
<dbReference type="EC" id="3.5.4.4" evidence="7"/>
<evidence type="ECO:0000256" key="3">
    <source>
        <dbReference type="ARBA" id="ARBA00022723"/>
    </source>
</evidence>
<dbReference type="GO" id="GO:0046872">
    <property type="term" value="F:metal ion binding"/>
    <property type="evidence" value="ECO:0007669"/>
    <property type="project" value="UniProtKB-KW"/>
</dbReference>
<dbReference type="InterPro" id="IPR006330">
    <property type="entry name" value="Ado/ade_deaminase"/>
</dbReference>
<comment type="similarity">
    <text evidence="2">Belongs to the metallo-dependent hydrolases superfamily. Adenosine and AMP deaminases family.</text>
</comment>
<reference evidence="7" key="1">
    <citation type="submission" date="2021-05" db="EMBL/GenBank/DDBJ databases">
        <authorList>
            <person name="Pietrasiak N."/>
            <person name="Ward R."/>
            <person name="Stajich J.E."/>
            <person name="Kurbessoian T."/>
        </authorList>
    </citation>
    <scope>NUCLEOTIDE SEQUENCE</scope>
    <source>
        <strain evidence="7">CPER-KK1</strain>
    </source>
</reference>
<dbReference type="SUPFAM" id="SSF51556">
    <property type="entry name" value="Metallo-dependent hydrolases"/>
    <property type="match status" value="1"/>
</dbReference>
<evidence type="ECO:0000256" key="2">
    <source>
        <dbReference type="ARBA" id="ARBA00006676"/>
    </source>
</evidence>
<comment type="cofactor">
    <cofactor evidence="1">
        <name>Zn(2+)</name>
        <dbReference type="ChEBI" id="CHEBI:29105"/>
    </cofactor>
</comment>
<proteinExistence type="inferred from homology"/>
<dbReference type="InterPro" id="IPR001365">
    <property type="entry name" value="A_deaminase_dom"/>
</dbReference>
<feature type="domain" description="Adenosine deaminase" evidence="6">
    <location>
        <begin position="14"/>
        <end position="328"/>
    </location>
</feature>
<evidence type="ECO:0000256" key="1">
    <source>
        <dbReference type="ARBA" id="ARBA00001947"/>
    </source>
</evidence>